<feature type="transmembrane region" description="Helical" evidence="5">
    <location>
        <begin position="54"/>
        <end position="73"/>
    </location>
</feature>
<dbReference type="InterPro" id="IPR036259">
    <property type="entry name" value="MFS_trans_sf"/>
</dbReference>
<proteinExistence type="predicted"/>
<reference evidence="7 8" key="1">
    <citation type="submission" date="2019-08" db="EMBL/GenBank/DDBJ databases">
        <title>Amphibian skin-associated Pigmentiphaga: genome sequence and occurrence across geography and hosts.</title>
        <authorList>
            <person name="Bletz M.C."/>
            <person name="Bunk B."/>
            <person name="Sproeer C."/>
            <person name="Biwer P."/>
            <person name="Reiter S."/>
            <person name="Rabemananjara F.C.E."/>
            <person name="Schulz S."/>
            <person name="Overmann J."/>
            <person name="Vences M."/>
        </authorList>
    </citation>
    <scope>NUCLEOTIDE SEQUENCE [LARGE SCALE GENOMIC DNA]</scope>
    <source>
        <strain evidence="7 8">Mada1488</strain>
    </source>
</reference>
<feature type="transmembrane region" description="Helical" evidence="5">
    <location>
        <begin position="431"/>
        <end position="452"/>
    </location>
</feature>
<dbReference type="EMBL" id="CP043046">
    <property type="protein sequence ID" value="QEI07573.1"/>
    <property type="molecule type" value="Genomic_DNA"/>
</dbReference>
<evidence type="ECO:0000256" key="4">
    <source>
        <dbReference type="SAM" id="MobiDB-lite"/>
    </source>
</evidence>
<feature type="transmembrane region" description="Helical" evidence="5">
    <location>
        <begin position="121"/>
        <end position="139"/>
    </location>
</feature>
<organism evidence="7 8">
    <name type="scientific">Pigmentiphaga aceris</name>
    <dbReference type="NCBI Taxonomy" id="1940612"/>
    <lineage>
        <taxon>Bacteria</taxon>
        <taxon>Pseudomonadati</taxon>
        <taxon>Pseudomonadota</taxon>
        <taxon>Betaproteobacteria</taxon>
        <taxon>Burkholderiales</taxon>
        <taxon>Alcaligenaceae</taxon>
        <taxon>Pigmentiphaga</taxon>
    </lineage>
</organism>
<dbReference type="InterPro" id="IPR020846">
    <property type="entry name" value="MFS_dom"/>
</dbReference>
<keyword evidence="8" id="KW-1185">Reference proteome</keyword>
<protein>
    <submittedName>
        <fullName evidence="7">MFS transporter</fullName>
    </submittedName>
</protein>
<evidence type="ECO:0000256" key="3">
    <source>
        <dbReference type="ARBA" id="ARBA00023136"/>
    </source>
</evidence>
<keyword evidence="1 5" id="KW-0812">Transmembrane</keyword>
<feature type="transmembrane region" description="Helical" evidence="5">
    <location>
        <begin position="209"/>
        <end position="229"/>
    </location>
</feature>
<dbReference type="PANTHER" id="PTHR42910:SF1">
    <property type="entry name" value="MAJOR FACILITATOR SUPERFAMILY (MFS) PROFILE DOMAIN-CONTAINING PROTEIN"/>
    <property type="match status" value="1"/>
</dbReference>
<dbReference type="OrthoDB" id="9815356at2"/>
<keyword evidence="3 5" id="KW-0472">Membrane</keyword>
<evidence type="ECO:0000313" key="8">
    <source>
        <dbReference type="Proteomes" id="UP000325161"/>
    </source>
</evidence>
<sequence length="489" mass="50123">MSSSQPHNLPCPADAADQLMTSDASSMDRACQVGSCSTSDKSANEGVAAKLPRLMVLLFAIAAGLSVANVYYAQPLLDALAQDFGISNASVGVVVTATQIGCALALVFVVPLGDLINRRRLVLAQLACLVLASAGVAQAPSANWLLVGMLAVGLLGTAMTQGLIAYAASVAAPTERGSVVGVAQSGVVIGLLLARTVSGGVADLAGWRAVYGTAGIVAVLMWAVLYYMLPVASKVGDAKLAEPLPSGLRKASATKHSSISPTAPTPAHLASDGTESDMPTPSPSRSGYWALILSTFSLIAHDRVLQTRGVLALLMFAAFNIFWTALVLPLSAPPYALSHTQIGAFGLVGAVGALAAARAGYWADRGAGQRTTGIALGLMLLSWLLMAGLSHSLWWLIIGIVLLDLGGQAIHVTNQSMIFSAQSGDAHSRMVAGYMLFYAVGSGLGAIASTAVFAVAGWAGVCLLGAGVTVAALAFWKITVPRGEVRRLS</sequence>
<feature type="region of interest" description="Disordered" evidence="4">
    <location>
        <begin position="253"/>
        <end position="282"/>
    </location>
</feature>
<evidence type="ECO:0000256" key="5">
    <source>
        <dbReference type="SAM" id="Phobius"/>
    </source>
</evidence>
<dbReference type="PANTHER" id="PTHR42910">
    <property type="entry name" value="TRANSPORTER SCO4007-RELATED"/>
    <property type="match status" value="1"/>
</dbReference>
<feature type="transmembrane region" description="Helical" evidence="5">
    <location>
        <begin position="458"/>
        <end position="478"/>
    </location>
</feature>
<accession>A0A5C0B1C9</accession>
<dbReference type="KEGG" id="pacr:FXN63_18320"/>
<dbReference type="Proteomes" id="UP000325161">
    <property type="component" value="Chromosome"/>
</dbReference>
<feature type="transmembrane region" description="Helical" evidence="5">
    <location>
        <begin position="145"/>
        <end position="167"/>
    </location>
</feature>
<evidence type="ECO:0000259" key="6">
    <source>
        <dbReference type="PROSITE" id="PS50850"/>
    </source>
</evidence>
<dbReference type="SUPFAM" id="SSF103473">
    <property type="entry name" value="MFS general substrate transporter"/>
    <property type="match status" value="1"/>
</dbReference>
<evidence type="ECO:0000256" key="2">
    <source>
        <dbReference type="ARBA" id="ARBA00022989"/>
    </source>
</evidence>
<keyword evidence="2 5" id="KW-1133">Transmembrane helix</keyword>
<feature type="domain" description="Major facilitator superfamily (MFS) profile" evidence="6">
    <location>
        <begin position="52"/>
        <end position="484"/>
    </location>
</feature>
<feature type="transmembrane region" description="Helical" evidence="5">
    <location>
        <begin position="179"/>
        <end position="197"/>
    </location>
</feature>
<feature type="transmembrane region" description="Helical" evidence="5">
    <location>
        <begin position="342"/>
        <end position="361"/>
    </location>
</feature>
<dbReference type="AlphaFoldDB" id="A0A5C0B1C9"/>
<gene>
    <name evidence="7" type="ORF">FXN63_18320</name>
</gene>
<dbReference type="Pfam" id="PF07690">
    <property type="entry name" value="MFS_1"/>
    <property type="match status" value="1"/>
</dbReference>
<feature type="transmembrane region" description="Helical" evidence="5">
    <location>
        <begin position="310"/>
        <end position="330"/>
    </location>
</feature>
<dbReference type="Gene3D" id="1.20.1250.20">
    <property type="entry name" value="MFS general substrate transporter like domains"/>
    <property type="match status" value="1"/>
</dbReference>
<dbReference type="CDD" id="cd17324">
    <property type="entry name" value="MFS_NepI_like"/>
    <property type="match status" value="1"/>
</dbReference>
<dbReference type="PROSITE" id="PS50850">
    <property type="entry name" value="MFS"/>
    <property type="match status" value="1"/>
</dbReference>
<name>A0A5C0B1C9_9BURK</name>
<dbReference type="GO" id="GO:0022857">
    <property type="term" value="F:transmembrane transporter activity"/>
    <property type="evidence" value="ECO:0007669"/>
    <property type="project" value="InterPro"/>
</dbReference>
<evidence type="ECO:0000256" key="1">
    <source>
        <dbReference type="ARBA" id="ARBA00022692"/>
    </source>
</evidence>
<feature type="transmembrane region" description="Helical" evidence="5">
    <location>
        <begin position="85"/>
        <end position="109"/>
    </location>
</feature>
<dbReference type="InterPro" id="IPR011701">
    <property type="entry name" value="MFS"/>
</dbReference>
<evidence type="ECO:0000313" key="7">
    <source>
        <dbReference type="EMBL" id="QEI07573.1"/>
    </source>
</evidence>